<dbReference type="GO" id="GO:0004656">
    <property type="term" value="F:procollagen-proline 4-dioxygenase activity"/>
    <property type="evidence" value="ECO:0007669"/>
    <property type="project" value="UniProtKB-EC"/>
</dbReference>
<reference evidence="13" key="1">
    <citation type="submission" date="2021-06" db="EMBL/GenBank/DDBJ databases">
        <authorList>
            <person name="Hodson N. C."/>
            <person name="Mongue J. A."/>
            <person name="Jaron S. K."/>
        </authorList>
    </citation>
    <scope>NUCLEOTIDE SEQUENCE</scope>
</reference>
<dbReference type="InterPro" id="IPR002219">
    <property type="entry name" value="PKC_DAG/PE"/>
</dbReference>
<keyword evidence="7" id="KW-0223">Dioxygenase</keyword>
<dbReference type="EMBL" id="CAJVCH010532376">
    <property type="protein sequence ID" value="CAG7824328.1"/>
    <property type="molecule type" value="Genomic_DNA"/>
</dbReference>
<dbReference type="SMART" id="SM00702">
    <property type="entry name" value="P4Hc"/>
    <property type="match status" value="1"/>
</dbReference>
<evidence type="ECO:0000256" key="5">
    <source>
        <dbReference type="ARBA" id="ARBA00012269"/>
    </source>
</evidence>
<evidence type="ECO:0000313" key="14">
    <source>
        <dbReference type="Proteomes" id="UP000708208"/>
    </source>
</evidence>
<dbReference type="InterPro" id="IPR013547">
    <property type="entry name" value="P4H_N"/>
</dbReference>
<evidence type="ECO:0000256" key="10">
    <source>
        <dbReference type="SAM" id="MobiDB-lite"/>
    </source>
</evidence>
<dbReference type="GO" id="GO:0005506">
    <property type="term" value="F:iron ion binding"/>
    <property type="evidence" value="ECO:0007669"/>
    <property type="project" value="InterPro"/>
</dbReference>
<dbReference type="GO" id="GO:0000724">
    <property type="term" value="P:double-strand break repair via homologous recombination"/>
    <property type="evidence" value="ECO:0007669"/>
    <property type="project" value="TreeGrafter"/>
</dbReference>
<dbReference type="PANTHER" id="PTHR20973:SF0">
    <property type="entry name" value="NON-STRUCTURAL MAINTENANCE OF CHROMOSOMES ELEMENT 1 HOMOLOG"/>
    <property type="match status" value="1"/>
</dbReference>
<dbReference type="OrthoDB" id="185455at2759"/>
<dbReference type="InterPro" id="IPR044862">
    <property type="entry name" value="Pro_4_hyd_alph_FE2OG_OXY"/>
</dbReference>
<dbReference type="PROSITE" id="PS51471">
    <property type="entry name" value="FE2OG_OXY"/>
    <property type="match status" value="1"/>
</dbReference>
<dbReference type="Pfam" id="PF13640">
    <property type="entry name" value="2OG-FeII_Oxy_3"/>
    <property type="match status" value="1"/>
</dbReference>
<keyword evidence="6" id="KW-0479">Metal-binding</keyword>
<sequence length="973" mass="112462">MKMNYFRRLKHQLITLEYHPLRHNWTSPLRKKLQNPISLLEVDLRQKYFHLALTFSLQIGKGIFTVMDSEDIKEKHDDLQYGDLHKIVLQGIMASGFLDSKGVKTLFTAACDFLKCTKEEKVEKTSMQYVQKVVRGINEEIKPFNMAIRSANCELTGKKFFIFMVTVENSIVKMQMMFTSSEIEIFQKCLDGMMRKYPNFSLPMNECINVLKDIDSRTSLTHAETFINKMISLQYFTKNPPNSEDFDVTLGVRGIREFEPLLVDLYRDVVRSCSLCKMILLHGYRCPGCKILFHQHCYLKYVATCKQCKSCNASWGVRKNMLDRTRTTDDQVEDLEPILRESSGPSQRPTTARQETAATFEPPPTPGNSLRTRAADSDKMPALEPQVSTNGELCFIFLHLVLERFSRKSSEKIPENFLRPSLFLQAKNQFPHKIPEHFSRPFRFLASLKIFRENFIPGSFGSDSTTASELKYLVPGKHKKYQKKIRPSNSMYIKQAIYAQYIVDLKNLERFEFQIVKNLTHTLLATEKLPLGSDIRKLVHVYLTDFYQSSGYSKIYDFIDREETQASHNPMCSYRLIRRVAILLKGLVKHNHFHQIFGILYENIVRFFIQNGWPRIDDMEILAEKILRIQLVHDLDAEQLSNGLITGVQTNCTLNYIHCYEISKVAIRSAQFSAAIQWLELAKEKSFIANVSVIPFIEFSLWNAIEMHNIEFDEEIIMDLEPVFFDREISHVPNDSKDAGKVRNIQQKAFTGKGEKSHENVNYWSICSGKNWQTEIEKKTLTLFKLGNRKMDRKAYILYHRTSVQSFCELPKEKDLRQKTAQHTDLIVERPKASEHLQVLSYSVGGHISPHMDEISSIAETLTPDKFRIATWMLYFNDVKLGGETAFVSVGVSAKPVKGSALLWYNIFSDGEADWGSNHASCPVLLGEKWAADKWVKYGAQIVKRKCSLKQRERYRIPVNRVYLPVPKIPGRN</sequence>
<evidence type="ECO:0000259" key="11">
    <source>
        <dbReference type="PROSITE" id="PS50081"/>
    </source>
</evidence>
<feature type="domain" description="Fe2OG dioxygenase" evidence="12">
    <location>
        <begin position="833"/>
        <end position="938"/>
    </location>
</feature>
<evidence type="ECO:0000313" key="13">
    <source>
        <dbReference type="EMBL" id="CAG7824328.1"/>
    </source>
</evidence>
<evidence type="ECO:0000256" key="8">
    <source>
        <dbReference type="ARBA" id="ARBA00023002"/>
    </source>
</evidence>
<dbReference type="Pfam" id="PF07574">
    <property type="entry name" value="SMC_Nse1"/>
    <property type="match status" value="1"/>
</dbReference>
<dbReference type="AlphaFoldDB" id="A0A8J2L341"/>
<dbReference type="InterPro" id="IPR011513">
    <property type="entry name" value="Nse1"/>
</dbReference>
<dbReference type="GO" id="GO:0004842">
    <property type="term" value="F:ubiquitin-protein transferase activity"/>
    <property type="evidence" value="ECO:0007669"/>
    <property type="project" value="TreeGrafter"/>
</dbReference>
<keyword evidence="14" id="KW-1185">Reference proteome</keyword>
<organism evidence="13 14">
    <name type="scientific">Allacma fusca</name>
    <dbReference type="NCBI Taxonomy" id="39272"/>
    <lineage>
        <taxon>Eukaryota</taxon>
        <taxon>Metazoa</taxon>
        <taxon>Ecdysozoa</taxon>
        <taxon>Arthropoda</taxon>
        <taxon>Hexapoda</taxon>
        <taxon>Collembola</taxon>
        <taxon>Symphypleona</taxon>
        <taxon>Sminthuridae</taxon>
        <taxon>Allacma</taxon>
    </lineage>
</organism>
<evidence type="ECO:0000256" key="6">
    <source>
        <dbReference type="ARBA" id="ARBA00022723"/>
    </source>
</evidence>
<dbReference type="EC" id="1.14.11.2" evidence="5"/>
<evidence type="ECO:0000256" key="3">
    <source>
        <dbReference type="ARBA" id="ARBA00004319"/>
    </source>
</evidence>
<keyword evidence="9" id="KW-0408">Iron</keyword>
<dbReference type="GO" id="GO:0005788">
    <property type="term" value="C:endoplasmic reticulum lumen"/>
    <property type="evidence" value="ECO:0007669"/>
    <property type="project" value="UniProtKB-SubCell"/>
</dbReference>
<evidence type="ECO:0000256" key="1">
    <source>
        <dbReference type="ARBA" id="ARBA00001961"/>
    </source>
</evidence>
<evidence type="ECO:0000256" key="9">
    <source>
        <dbReference type="ARBA" id="ARBA00023004"/>
    </source>
</evidence>
<feature type="region of interest" description="Disordered" evidence="10">
    <location>
        <begin position="327"/>
        <end position="381"/>
    </location>
</feature>
<dbReference type="PANTHER" id="PTHR20973">
    <property type="entry name" value="NON-SMC ELEMENT 1-RELATED"/>
    <property type="match status" value="1"/>
</dbReference>
<evidence type="ECO:0000256" key="7">
    <source>
        <dbReference type="ARBA" id="ARBA00022964"/>
    </source>
</evidence>
<dbReference type="InterPro" id="IPR006620">
    <property type="entry name" value="Pro_4_hyd_alph"/>
</dbReference>
<comment type="caution">
    <text evidence="13">The sequence shown here is derived from an EMBL/GenBank/DDBJ whole genome shotgun (WGS) entry which is preliminary data.</text>
</comment>
<dbReference type="Proteomes" id="UP000708208">
    <property type="component" value="Unassembled WGS sequence"/>
</dbReference>
<comment type="similarity">
    <text evidence="4">Belongs to the P4HA family.</text>
</comment>
<evidence type="ECO:0000256" key="4">
    <source>
        <dbReference type="ARBA" id="ARBA00006511"/>
    </source>
</evidence>
<dbReference type="InterPro" id="IPR005123">
    <property type="entry name" value="Oxoglu/Fe-dep_dioxygenase_dom"/>
</dbReference>
<comment type="cofactor">
    <cofactor evidence="1">
        <name>L-ascorbate</name>
        <dbReference type="ChEBI" id="CHEBI:38290"/>
    </cofactor>
</comment>
<evidence type="ECO:0000256" key="2">
    <source>
        <dbReference type="ARBA" id="ARBA00002035"/>
    </source>
</evidence>
<dbReference type="PROSITE" id="PS50081">
    <property type="entry name" value="ZF_DAG_PE_2"/>
    <property type="match status" value="1"/>
</dbReference>
<evidence type="ECO:0000259" key="12">
    <source>
        <dbReference type="PROSITE" id="PS51471"/>
    </source>
</evidence>
<dbReference type="GO" id="GO:0005634">
    <property type="term" value="C:nucleus"/>
    <property type="evidence" value="ECO:0007669"/>
    <property type="project" value="TreeGrafter"/>
</dbReference>
<protein>
    <recommendedName>
        <fullName evidence="5">procollagen-proline 4-dioxygenase</fullName>
        <ecNumber evidence="5">1.14.11.2</ecNumber>
    </recommendedName>
</protein>
<dbReference type="Pfam" id="PF08336">
    <property type="entry name" value="P4Ha_N"/>
    <property type="match status" value="1"/>
</dbReference>
<gene>
    <name evidence="13" type="ORF">AFUS01_LOCUS34490</name>
</gene>
<proteinExistence type="inferred from homology"/>
<comment type="function">
    <text evidence="2">Catalyzes the post-translational formation of 4-hydroxyproline in -Xaa-Pro-Gly- sequences in collagens and other proteins.</text>
</comment>
<accession>A0A8J2L341</accession>
<dbReference type="GO" id="GO:0030915">
    <property type="term" value="C:Smc5-Smc6 complex"/>
    <property type="evidence" value="ECO:0007669"/>
    <property type="project" value="InterPro"/>
</dbReference>
<keyword evidence="8" id="KW-0560">Oxidoreductase</keyword>
<dbReference type="GO" id="GO:0031418">
    <property type="term" value="F:L-ascorbic acid binding"/>
    <property type="evidence" value="ECO:0007669"/>
    <property type="project" value="InterPro"/>
</dbReference>
<feature type="domain" description="Phorbol-ester/DAG-type" evidence="11">
    <location>
        <begin position="273"/>
        <end position="305"/>
    </location>
</feature>
<name>A0A8J2L341_9HEXA</name>
<comment type="subcellular location">
    <subcellularLocation>
        <location evidence="3">Endoplasmic reticulum lumen</location>
    </subcellularLocation>
</comment>
<feature type="compositionally biased region" description="Polar residues" evidence="10">
    <location>
        <begin position="343"/>
        <end position="354"/>
    </location>
</feature>